<gene>
    <name evidence="3" type="ORF">FHS74_001897</name>
</gene>
<reference evidence="3 4" key="1">
    <citation type="submission" date="2020-08" db="EMBL/GenBank/DDBJ databases">
        <title>Genomic Encyclopedia of Type Strains, Phase IV (KMG-IV): sequencing the most valuable type-strain genomes for metagenomic binning, comparative biology and taxonomic classification.</title>
        <authorList>
            <person name="Goeker M."/>
        </authorList>
    </citation>
    <scope>NUCLEOTIDE SEQUENCE [LARGE SCALE GENOMIC DNA]</scope>
    <source>
        <strain evidence="3 4">DSM 22198</strain>
    </source>
</reference>
<keyword evidence="4" id="KW-1185">Reference proteome</keyword>
<comment type="caution">
    <text evidence="3">The sequence shown here is derived from an EMBL/GenBank/DDBJ whole genome shotgun (WGS) entry which is preliminary data.</text>
</comment>
<accession>A0A7X0EC50</accession>
<sequence length="234" mass="25076">MSCPPASDCPSSGPSGDHPGGPSDTLSNPWTVLSREMRYETPWMRVFHHDVLRPNGSPGIYGTVELTTVAVGVLPVAQNGDTWLVGQWRFGAGRYSWEMVEGGIPLVGPKAVGPLAGAADELREEAGLRAGRWLEILSMDMSNSMTNEHAHLYLAWDLSPVPVAPEETEQLVLRRLPLREALAMALSGEILDAMTIAALLHVRLMHLEGALPPDLAPLVAAGFDGADGDADQRA</sequence>
<dbReference type="InterPro" id="IPR000086">
    <property type="entry name" value="NUDIX_hydrolase_dom"/>
</dbReference>
<evidence type="ECO:0000256" key="1">
    <source>
        <dbReference type="SAM" id="MobiDB-lite"/>
    </source>
</evidence>
<dbReference type="GO" id="GO:0003824">
    <property type="term" value="F:catalytic activity"/>
    <property type="evidence" value="ECO:0007669"/>
    <property type="project" value="UniProtKB-ARBA"/>
</dbReference>
<name>A0A7X0EC50_9PROT</name>
<dbReference type="CDD" id="cd24161">
    <property type="entry name" value="NUDIX_ADPRase_Ndx2"/>
    <property type="match status" value="1"/>
</dbReference>
<dbReference type="Gene3D" id="3.90.79.10">
    <property type="entry name" value="Nucleoside Triphosphate Pyrophosphohydrolase"/>
    <property type="match status" value="1"/>
</dbReference>
<dbReference type="InterPro" id="IPR015797">
    <property type="entry name" value="NUDIX_hydrolase-like_dom_sf"/>
</dbReference>
<feature type="domain" description="Nudix hydrolase" evidence="2">
    <location>
        <begin position="66"/>
        <end position="198"/>
    </location>
</feature>
<feature type="compositionally biased region" description="Low complexity" evidence="1">
    <location>
        <begin position="1"/>
        <end position="24"/>
    </location>
</feature>
<dbReference type="SUPFAM" id="SSF55811">
    <property type="entry name" value="Nudix"/>
    <property type="match status" value="1"/>
</dbReference>
<evidence type="ECO:0000259" key="2">
    <source>
        <dbReference type="PROSITE" id="PS51462"/>
    </source>
</evidence>
<evidence type="ECO:0000313" key="3">
    <source>
        <dbReference type="EMBL" id="MBB6251352.1"/>
    </source>
</evidence>
<proteinExistence type="predicted"/>
<protein>
    <submittedName>
        <fullName evidence="3">8-oxo-dGTP pyrophosphatase MutT (NUDIX family)</fullName>
    </submittedName>
</protein>
<dbReference type="RefSeq" id="WP_184799737.1">
    <property type="nucleotide sequence ID" value="NZ_JACIIZ010000004.1"/>
</dbReference>
<dbReference type="EMBL" id="JACIIZ010000004">
    <property type="protein sequence ID" value="MBB6251352.1"/>
    <property type="molecule type" value="Genomic_DNA"/>
</dbReference>
<dbReference type="Proteomes" id="UP000539175">
    <property type="component" value="Unassembled WGS sequence"/>
</dbReference>
<evidence type="ECO:0000313" key="4">
    <source>
        <dbReference type="Proteomes" id="UP000539175"/>
    </source>
</evidence>
<feature type="region of interest" description="Disordered" evidence="1">
    <location>
        <begin position="1"/>
        <end position="29"/>
    </location>
</feature>
<dbReference type="PROSITE" id="PS51462">
    <property type="entry name" value="NUDIX"/>
    <property type="match status" value="1"/>
</dbReference>
<dbReference type="AlphaFoldDB" id="A0A7X0EC50"/>
<organism evidence="3 4">
    <name type="scientific">Nitrospirillum iridis</name>
    <dbReference type="NCBI Taxonomy" id="765888"/>
    <lineage>
        <taxon>Bacteria</taxon>
        <taxon>Pseudomonadati</taxon>
        <taxon>Pseudomonadota</taxon>
        <taxon>Alphaproteobacteria</taxon>
        <taxon>Rhodospirillales</taxon>
        <taxon>Azospirillaceae</taxon>
        <taxon>Nitrospirillum</taxon>
    </lineage>
</organism>